<keyword evidence="3" id="KW-1185">Reference proteome</keyword>
<dbReference type="Proteomes" id="UP000001068">
    <property type="component" value="Chromosome"/>
</dbReference>
<dbReference type="PANTHER" id="PTHR31302:SF0">
    <property type="entry name" value="TRANSMEMBRANE PROTEIN WITH METALLOPHOSPHOESTERASE DOMAIN"/>
    <property type="match status" value="1"/>
</dbReference>
<gene>
    <name evidence="2" type="ordered locus">Desmu_1069</name>
</gene>
<dbReference type="STRING" id="765177.Desmu_1069"/>
<dbReference type="InterPro" id="IPR051158">
    <property type="entry name" value="Metallophosphoesterase_sf"/>
</dbReference>
<dbReference type="OrthoDB" id="15074at2157"/>
<accession>E8RA65</accession>
<organism evidence="2 3">
    <name type="scientific">Desulfurococcus mucosus (strain ATCC 35584 / DSM 2162 / JCM 9187 / O7/1)</name>
    <dbReference type="NCBI Taxonomy" id="765177"/>
    <lineage>
        <taxon>Archaea</taxon>
        <taxon>Thermoproteota</taxon>
        <taxon>Thermoprotei</taxon>
        <taxon>Desulfurococcales</taxon>
        <taxon>Desulfurococcaceae</taxon>
        <taxon>Desulfurococcus</taxon>
    </lineage>
</organism>
<name>E8RA65_DESM0</name>
<dbReference type="PANTHER" id="PTHR31302">
    <property type="entry name" value="TRANSMEMBRANE PROTEIN WITH METALLOPHOSPHOESTERASE DOMAIN-RELATED"/>
    <property type="match status" value="1"/>
</dbReference>
<reference evidence="2 3" key="2">
    <citation type="journal article" date="2011" name="Stand. Genomic Sci.">
        <title>Complete genome sequence of Desulfurococcus mucosus type strain (O7/1).</title>
        <authorList>
            <person name="Wirth R."/>
            <person name="Chertkov O."/>
            <person name="Held B."/>
            <person name="Lapidus A."/>
            <person name="Nolan M."/>
            <person name="Lucas S."/>
            <person name="Hammon N."/>
            <person name="Deshpande S."/>
            <person name="Cheng J.F."/>
            <person name="Tapia R."/>
            <person name="Han C."/>
            <person name="Goodwin L."/>
            <person name="Pitluck S."/>
            <person name="Liolios K."/>
            <person name="Ioanna P."/>
            <person name="Ivanova N."/>
            <person name="Mavromatis K."/>
            <person name="Mikhailova N."/>
            <person name="Pati A."/>
            <person name="Chen A."/>
            <person name="Palaniappan K."/>
            <person name="Land M."/>
            <person name="Hauser L."/>
            <person name="Chang Y.J."/>
            <person name="Jeffries C.D."/>
            <person name="Bilek Y."/>
            <person name="Hader T."/>
            <person name="Rohde M."/>
            <person name="Spring S."/>
            <person name="Sikorski J."/>
            <person name="Goker M."/>
            <person name="Woyke T."/>
            <person name="Bristow J."/>
            <person name="Eisen J.A."/>
            <person name="Markowitz V."/>
            <person name="Hugenholtz P."/>
            <person name="Kyrpides N.C."/>
            <person name="Klenk H.P."/>
        </authorList>
    </citation>
    <scope>NUCLEOTIDE SEQUENCE [LARGE SCALE GENOMIC DNA]</scope>
    <source>
        <strain evidence="3">ATCC 35584 / DSM 2162 / JCM 9187 / O7/1</strain>
    </source>
</reference>
<protein>
    <submittedName>
        <fullName evidence="2">Metallophosphoesterase</fullName>
    </submittedName>
</protein>
<dbReference type="EMBL" id="CP002363">
    <property type="protein sequence ID" value="ADV65371.1"/>
    <property type="molecule type" value="Genomic_DNA"/>
</dbReference>
<dbReference type="AlphaFoldDB" id="E8RA65"/>
<evidence type="ECO:0000313" key="2">
    <source>
        <dbReference type="EMBL" id="ADV65371.1"/>
    </source>
</evidence>
<feature type="domain" description="Calcineurin-like phosphoesterase" evidence="1">
    <location>
        <begin position="4"/>
        <end position="202"/>
    </location>
</feature>
<evidence type="ECO:0000313" key="3">
    <source>
        <dbReference type="Proteomes" id="UP000001068"/>
    </source>
</evidence>
<evidence type="ECO:0000259" key="1">
    <source>
        <dbReference type="Pfam" id="PF00149"/>
    </source>
</evidence>
<dbReference type="KEGG" id="dmu:Desmu_1069"/>
<dbReference type="InterPro" id="IPR004843">
    <property type="entry name" value="Calcineurin-like_PHP"/>
</dbReference>
<proteinExistence type="predicted"/>
<reference evidence="3" key="1">
    <citation type="submission" date="2010-11" db="EMBL/GenBank/DDBJ databases">
        <title>The complete genome of Desulfurococcus mucosus DSM 2162.</title>
        <authorList>
            <consortium name="US DOE Joint Genome Institute (JGI-PGF)"/>
            <person name="Lucas S."/>
            <person name="Copeland A."/>
            <person name="Lapidus A."/>
            <person name="Bruce D."/>
            <person name="Goodwin L."/>
            <person name="Pitluck S."/>
            <person name="Kyrpides N."/>
            <person name="Mavromatis K."/>
            <person name="Pagani I."/>
            <person name="Ivanova N."/>
            <person name="Ovchinnikova G."/>
            <person name="Chertkov O."/>
            <person name="Held B."/>
            <person name="Brettin T."/>
            <person name="Detter J.C."/>
            <person name="Tapia R."/>
            <person name="Han C."/>
            <person name="Land M."/>
            <person name="Hauser L."/>
            <person name="Markowitz V."/>
            <person name="Cheng J.-F."/>
            <person name="Hugenholtz P."/>
            <person name="Woyke T."/>
            <person name="Wu D."/>
            <person name="Wirth R."/>
            <person name="Bilek Y."/>
            <person name="Hader T."/>
            <person name="Klenk H.-P."/>
            <person name="Eisen J.A."/>
        </authorList>
    </citation>
    <scope>NUCLEOTIDE SEQUENCE [LARGE SCALE GENOMIC DNA]</scope>
    <source>
        <strain evidence="3">ATCC 35584 / DSM 2162 / JCM 9187 / O7/1</strain>
    </source>
</reference>
<dbReference type="InterPro" id="IPR029052">
    <property type="entry name" value="Metallo-depent_PP-like"/>
</dbReference>
<dbReference type="HOGENOM" id="CLU_083277_0_0_2"/>
<dbReference type="Pfam" id="PF00149">
    <property type="entry name" value="Metallophos"/>
    <property type="match status" value="1"/>
</dbReference>
<dbReference type="SUPFAM" id="SSF56300">
    <property type="entry name" value="Metallo-dependent phosphatases"/>
    <property type="match status" value="1"/>
</dbReference>
<sequence length="231" mass="25739">MTTVCASSDIHSPRHLELFKKALEESRCDPDVFVLAGDVVERNNIAEYGRVLSLLKTRHPGTPIVAVFGNEEYRGFEKEYMEKYRDVVFLNDSYRILEARGSRLVVVGPRGALDKPTKWQEKNLPGLARYYSELPARLSELLSDASSTHLPILLVTHYGVTHRNLIGENPAVYPYLASVRMEEVIARHSGLLKAVIHGHAHNGAVESVEVGGVKVYNVALPARGRIVEVEV</sequence>
<dbReference type="GO" id="GO:0016787">
    <property type="term" value="F:hydrolase activity"/>
    <property type="evidence" value="ECO:0007669"/>
    <property type="project" value="InterPro"/>
</dbReference>
<dbReference type="eggNOG" id="arCOG01147">
    <property type="taxonomic scope" value="Archaea"/>
</dbReference>
<dbReference type="Gene3D" id="3.60.21.10">
    <property type="match status" value="1"/>
</dbReference>